<evidence type="ECO:0000256" key="1">
    <source>
        <dbReference type="SAM" id="Phobius"/>
    </source>
</evidence>
<dbReference type="Pfam" id="PF05975">
    <property type="entry name" value="EcsB"/>
    <property type="match status" value="1"/>
</dbReference>
<dbReference type="OrthoDB" id="2447941at2"/>
<dbReference type="PIRSF" id="PIRSF037259">
    <property type="entry name" value="EcsB_ABC"/>
    <property type="match status" value="1"/>
</dbReference>
<accession>A0A1T4JK98</accession>
<gene>
    <name evidence="2" type="ORF">SAMN02746011_00067</name>
</gene>
<dbReference type="InterPro" id="IPR010288">
    <property type="entry name" value="EcsB_ABC"/>
</dbReference>
<keyword evidence="1" id="KW-1133">Transmembrane helix</keyword>
<keyword evidence="1" id="KW-0812">Transmembrane</keyword>
<name>A0A1T4JK98_9LACT</name>
<proteinExistence type="predicted"/>
<protein>
    <submittedName>
        <fullName evidence="2">Predicted ABC-type exoprotein transport system, permease component</fullName>
    </submittedName>
</protein>
<dbReference type="EMBL" id="FUWO01000001">
    <property type="protein sequence ID" value="SJZ30591.1"/>
    <property type="molecule type" value="Genomic_DNA"/>
</dbReference>
<dbReference type="GO" id="GO:0016020">
    <property type="term" value="C:membrane"/>
    <property type="evidence" value="ECO:0007669"/>
    <property type="project" value="InterPro"/>
</dbReference>
<evidence type="ECO:0000313" key="3">
    <source>
        <dbReference type="Proteomes" id="UP000189941"/>
    </source>
</evidence>
<dbReference type="STRING" id="1121925.SAMN02746011_00067"/>
<feature type="transmembrane region" description="Helical" evidence="1">
    <location>
        <begin position="196"/>
        <end position="214"/>
    </location>
</feature>
<feature type="transmembrane region" description="Helical" evidence="1">
    <location>
        <begin position="288"/>
        <end position="306"/>
    </location>
</feature>
<feature type="transmembrane region" description="Helical" evidence="1">
    <location>
        <begin position="25"/>
        <end position="45"/>
    </location>
</feature>
<feature type="transmembrane region" description="Helical" evidence="1">
    <location>
        <begin position="104"/>
        <end position="130"/>
    </location>
</feature>
<keyword evidence="1" id="KW-0472">Membrane</keyword>
<organism evidence="2 3">
    <name type="scientific">Globicatella sulfidifaciens DSM 15739</name>
    <dbReference type="NCBI Taxonomy" id="1121925"/>
    <lineage>
        <taxon>Bacteria</taxon>
        <taxon>Bacillati</taxon>
        <taxon>Bacillota</taxon>
        <taxon>Bacilli</taxon>
        <taxon>Lactobacillales</taxon>
        <taxon>Aerococcaceae</taxon>
        <taxon>Globicatella</taxon>
    </lineage>
</organism>
<dbReference type="RefSeq" id="WP_078754953.1">
    <property type="nucleotide sequence ID" value="NZ_FUWO01000001.1"/>
</dbReference>
<evidence type="ECO:0000313" key="2">
    <source>
        <dbReference type="EMBL" id="SJZ30591.1"/>
    </source>
</evidence>
<reference evidence="3" key="1">
    <citation type="submission" date="2017-02" db="EMBL/GenBank/DDBJ databases">
        <authorList>
            <person name="Varghese N."/>
            <person name="Submissions S."/>
        </authorList>
    </citation>
    <scope>NUCLEOTIDE SEQUENCE [LARGE SCALE GENOMIC DNA]</scope>
    <source>
        <strain evidence="3">DSM 15739</strain>
    </source>
</reference>
<feature type="transmembrane region" description="Helical" evidence="1">
    <location>
        <begin position="384"/>
        <end position="407"/>
    </location>
</feature>
<feature type="transmembrane region" description="Helical" evidence="1">
    <location>
        <begin position="65"/>
        <end position="84"/>
    </location>
</feature>
<sequence length="411" mass="48158">MKNLTELRQKRLQSLIKEMGKYGRLIFNDHFSVILFVILGFFMFFYREQLVVLQGDHTTVLKTPLILFMGIMLGVLSTYGRPIWLMKAADRSYVYPRGAEWRRYWLKGTLLGLIIPLVLNGLLASLIFPFAATGLNWDRQFIYLWVLMQLLAVVLYHMQMFSRIFAIRTIGKNYQVILYGGLLVVSLVLLGQWGILVMNALLALAIGYYLFVCYQNRQAWLDFDYTIEVDAERTNVFYKWISFFADVPQTQVVVKRRAYLDKLVDLLTGKNPNRDYYLFLRLLFRNNTFSGIWLRLLIFIFVMLLLTENIYLIVGLGLIGFYLTLVQILPMVHYYDANPFQCIYPKNQSHLIGALQKVSVIILLIQWLAFNIATVITIGFGQTFLMISILWLVLIMLMVYLYIPFWLHKQE</sequence>
<feature type="transmembrane region" description="Helical" evidence="1">
    <location>
        <begin position="358"/>
        <end position="378"/>
    </location>
</feature>
<feature type="transmembrane region" description="Helical" evidence="1">
    <location>
        <begin position="312"/>
        <end position="337"/>
    </location>
</feature>
<feature type="transmembrane region" description="Helical" evidence="1">
    <location>
        <begin position="142"/>
        <end position="161"/>
    </location>
</feature>
<dbReference type="Proteomes" id="UP000189941">
    <property type="component" value="Unassembled WGS sequence"/>
</dbReference>
<keyword evidence="3" id="KW-1185">Reference proteome</keyword>
<dbReference type="AlphaFoldDB" id="A0A1T4JK98"/>
<feature type="transmembrane region" description="Helical" evidence="1">
    <location>
        <begin position="173"/>
        <end position="190"/>
    </location>
</feature>